<evidence type="ECO:0000256" key="17">
    <source>
        <dbReference type="ARBA" id="ARBA00031360"/>
    </source>
</evidence>
<dbReference type="GO" id="GO:0043022">
    <property type="term" value="F:ribosome binding"/>
    <property type="evidence" value="ECO:0007669"/>
    <property type="project" value="InterPro"/>
</dbReference>
<evidence type="ECO:0000256" key="4">
    <source>
        <dbReference type="ARBA" id="ARBA00022448"/>
    </source>
</evidence>
<dbReference type="GO" id="GO:0030003">
    <property type="term" value="P:intracellular monoatomic cation homeostasis"/>
    <property type="evidence" value="ECO:0007669"/>
    <property type="project" value="TreeGrafter"/>
</dbReference>
<evidence type="ECO:0000256" key="7">
    <source>
        <dbReference type="ARBA" id="ARBA00022692"/>
    </source>
</evidence>
<keyword evidence="25" id="KW-1185">Reference proteome</keyword>
<feature type="domain" description="EF-hand" evidence="22">
    <location>
        <begin position="615"/>
        <end position="650"/>
    </location>
</feature>
<sequence>MNTIVYSKAMAGVNSAIIKRCYSRCPLNFESQKLLFSCTKNIDNNLRRQIDSTSYEASLQKFSLTQNRNFTLTPRWCAQESSSKVEDTVKSLKEDKEEKDKTTVVASNDASKKAEQAIVEKRTMWQKVKAEMVHYYHGFRLLGLDMKVSAKLIWRVLHGNELTRREHKLLVKTTGNMFRLIPFSVFIVVPFMELLLPVFIKVFPGMLPSTFQTATDKEDKLKQALKVKIEMAKFLQKTLDDMAVQSSDHRSVKAKEFAEFFQKMRSTGHEASNQEIMKFSKLFEDEITLDSLSRAQLIALCRVLDVQTLGTTNFLRFLLRMRLRNLAADDRLIEKEGVDTLERAELQQACRARGMRAYGMPENRLRDQLSQWLDLSINQKVPPSLLLLSRALMVPDTMPMEEKLKVTISSLPDDVLARTKGSIGEKEGKIDHKTNIEIIKLEEKRILEEREENKESIQPEPIVSSSSSSSSINVDDKKDEITTNDVKVLEQALDSIGEKKMAVEKEELKELKEEMAEYQEDIQELAQITSQSDADNAKDLQVSKGAKRLYNKVNKMINKMDVVLGELEKSEMKVKEKIETLKSEDKSDDKVVEESVKIDELIGAIKQIQNIPDDARLARIEDILGKIDDDRDGAIKIEDVLKVIEMIGKEDVKLSKKQVTELIDLIDKEEVLEVEDQIQKALTKENKDKEASPVPSTPVTKADKPLKEEFDEEKNTKINIKTSAGEELHDSAPVLKDSKKTIKNTSISGVPPSNPKKAEGSKHL</sequence>
<dbReference type="OrthoDB" id="624114at2759"/>
<organism evidence="24 25">
    <name type="scientific">Aphidius gifuensis</name>
    <name type="common">Parasitoid wasp</name>
    <dbReference type="NCBI Taxonomy" id="684658"/>
    <lineage>
        <taxon>Eukaryota</taxon>
        <taxon>Metazoa</taxon>
        <taxon>Ecdysozoa</taxon>
        <taxon>Arthropoda</taxon>
        <taxon>Hexapoda</taxon>
        <taxon>Insecta</taxon>
        <taxon>Pterygota</taxon>
        <taxon>Neoptera</taxon>
        <taxon>Endopterygota</taxon>
        <taxon>Hymenoptera</taxon>
        <taxon>Apocrita</taxon>
        <taxon>Ichneumonoidea</taxon>
        <taxon>Braconidae</taxon>
        <taxon>Aphidiinae</taxon>
        <taxon>Aphidius</taxon>
    </lineage>
</organism>
<evidence type="ECO:0000256" key="21">
    <source>
        <dbReference type="SAM" id="Phobius"/>
    </source>
</evidence>
<evidence type="ECO:0000259" key="23">
    <source>
        <dbReference type="PROSITE" id="PS51758"/>
    </source>
</evidence>
<dbReference type="GO" id="GO:0005743">
    <property type="term" value="C:mitochondrial inner membrane"/>
    <property type="evidence" value="ECO:0007669"/>
    <property type="project" value="UniProtKB-SubCell"/>
</dbReference>
<evidence type="ECO:0000256" key="19">
    <source>
        <dbReference type="SAM" id="Coils"/>
    </source>
</evidence>
<evidence type="ECO:0000256" key="1">
    <source>
        <dbReference type="ARBA" id="ARBA00004434"/>
    </source>
</evidence>
<gene>
    <name evidence="24" type="ORF">HCN44_009698</name>
</gene>
<evidence type="ECO:0000256" key="10">
    <source>
        <dbReference type="ARBA" id="ARBA00022837"/>
    </source>
</evidence>
<evidence type="ECO:0000256" key="2">
    <source>
        <dbReference type="ARBA" id="ARBA00009584"/>
    </source>
</evidence>
<keyword evidence="15 18" id="KW-0496">Mitochondrion</keyword>
<dbReference type="InterPro" id="IPR033122">
    <property type="entry name" value="LETM1-like_RBD"/>
</dbReference>
<dbReference type="GO" id="GO:0005509">
    <property type="term" value="F:calcium ion binding"/>
    <property type="evidence" value="ECO:0007669"/>
    <property type="project" value="InterPro"/>
</dbReference>
<keyword evidence="6" id="KW-0109">Calcium transport</keyword>
<accession>A0A835CZ51</accession>
<evidence type="ECO:0000256" key="5">
    <source>
        <dbReference type="ARBA" id="ARBA00022449"/>
    </source>
</evidence>
<evidence type="ECO:0000256" key="11">
    <source>
        <dbReference type="ARBA" id="ARBA00022946"/>
    </source>
</evidence>
<dbReference type="PANTHER" id="PTHR14009">
    <property type="entry name" value="LEUCINE ZIPPER-EF-HAND CONTAINING TRANSMEMBRANE PROTEIN"/>
    <property type="match status" value="1"/>
</dbReference>
<keyword evidence="5" id="KW-0050">Antiport</keyword>
<keyword evidence="7 21" id="KW-0812">Transmembrane</keyword>
<feature type="transmembrane region" description="Helical" evidence="21">
    <location>
        <begin position="180"/>
        <end position="200"/>
    </location>
</feature>
<feature type="compositionally biased region" description="Basic and acidic residues" evidence="20">
    <location>
        <begin position="701"/>
        <end position="716"/>
    </location>
</feature>
<feature type="domain" description="Letm1 RBD" evidence="23">
    <location>
        <begin position="223"/>
        <end position="424"/>
    </location>
</feature>
<evidence type="ECO:0000256" key="16">
    <source>
        <dbReference type="ARBA" id="ARBA00023136"/>
    </source>
</evidence>
<keyword evidence="13 19" id="KW-0175">Coiled coil</keyword>
<dbReference type="PROSITE" id="PS50222">
    <property type="entry name" value="EF_HAND_2"/>
    <property type="match status" value="1"/>
</dbReference>
<evidence type="ECO:0000259" key="22">
    <source>
        <dbReference type="PROSITE" id="PS50222"/>
    </source>
</evidence>
<proteinExistence type="inferred from homology"/>
<evidence type="ECO:0000256" key="9">
    <source>
        <dbReference type="ARBA" id="ARBA00022792"/>
    </source>
</evidence>
<dbReference type="PANTHER" id="PTHR14009:SF1">
    <property type="entry name" value="MITOCHONDRIAL PROTON_CALCIUM EXCHANGER PROTEIN"/>
    <property type="match status" value="1"/>
</dbReference>
<evidence type="ECO:0000256" key="14">
    <source>
        <dbReference type="ARBA" id="ARBA00023065"/>
    </source>
</evidence>
<feature type="compositionally biased region" description="Basic and acidic residues" evidence="20">
    <location>
        <begin position="682"/>
        <end position="691"/>
    </location>
</feature>
<evidence type="ECO:0000256" key="20">
    <source>
        <dbReference type="SAM" id="MobiDB-lite"/>
    </source>
</evidence>
<evidence type="ECO:0000313" key="25">
    <source>
        <dbReference type="Proteomes" id="UP000639338"/>
    </source>
</evidence>
<dbReference type="InterPro" id="IPR059005">
    <property type="entry name" value="LETM1_C"/>
</dbReference>
<reference evidence="24 25" key="1">
    <citation type="submission" date="2020-08" db="EMBL/GenBank/DDBJ databases">
        <title>Aphidius gifuensis genome sequencing and assembly.</title>
        <authorList>
            <person name="Du Z."/>
        </authorList>
    </citation>
    <scope>NUCLEOTIDE SEQUENCE [LARGE SCALE GENOMIC DNA]</scope>
    <source>
        <strain evidence="24">YNYX2018</strain>
        <tissue evidence="24">Adults</tissue>
    </source>
</reference>
<comment type="subcellular location">
    <subcellularLocation>
        <location evidence="1">Mitochondrion inner membrane</location>
        <topology evidence="1">Single-pass membrane protein</topology>
    </subcellularLocation>
</comment>
<keyword evidence="12 21" id="KW-1133">Transmembrane helix</keyword>
<keyword evidence="8" id="KW-0479">Metal-binding</keyword>
<keyword evidence="4" id="KW-0813">Transport</keyword>
<dbReference type="PROSITE" id="PS51758">
    <property type="entry name" value="LETM1_RBD"/>
    <property type="match status" value="1"/>
</dbReference>
<evidence type="ECO:0000256" key="6">
    <source>
        <dbReference type="ARBA" id="ARBA00022568"/>
    </source>
</evidence>
<dbReference type="Proteomes" id="UP000639338">
    <property type="component" value="Unassembled WGS sequence"/>
</dbReference>
<keyword evidence="14" id="KW-0406">Ion transport</keyword>
<dbReference type="InterPro" id="IPR011992">
    <property type="entry name" value="EF-hand-dom_pair"/>
</dbReference>
<dbReference type="Pfam" id="PF26561">
    <property type="entry name" value="LETM1_C"/>
    <property type="match status" value="1"/>
</dbReference>
<evidence type="ECO:0000256" key="18">
    <source>
        <dbReference type="PROSITE-ProRule" id="PRU01094"/>
    </source>
</evidence>
<name>A0A835CZ51_APHGI</name>
<dbReference type="InterPro" id="IPR044202">
    <property type="entry name" value="LETM1/MDM38-like"/>
</dbReference>
<evidence type="ECO:0000313" key="24">
    <source>
        <dbReference type="EMBL" id="KAF7998300.1"/>
    </source>
</evidence>
<keyword evidence="9" id="KW-0999">Mitochondrion inner membrane</keyword>
<feature type="coiled-coil region" evidence="19">
    <location>
        <begin position="486"/>
        <end position="531"/>
    </location>
</feature>
<comment type="similarity">
    <text evidence="2">Belongs to the LETM1 family.</text>
</comment>
<dbReference type="GO" id="GO:0015297">
    <property type="term" value="F:antiporter activity"/>
    <property type="evidence" value="ECO:0007669"/>
    <property type="project" value="UniProtKB-KW"/>
</dbReference>
<protein>
    <recommendedName>
        <fullName evidence="3">Mitochondrial proton/calcium exchanger protein</fullName>
    </recommendedName>
    <alternativeName>
        <fullName evidence="17">Leucine zipper-EF-hand-containing transmembrane protein 1</fullName>
    </alternativeName>
</protein>
<dbReference type="Pfam" id="PF07766">
    <property type="entry name" value="LETM1_RBD"/>
    <property type="match status" value="1"/>
</dbReference>
<keyword evidence="11" id="KW-0809">Transit peptide</keyword>
<evidence type="ECO:0000256" key="13">
    <source>
        <dbReference type="ARBA" id="ARBA00023054"/>
    </source>
</evidence>
<keyword evidence="16 21" id="KW-0472">Membrane</keyword>
<evidence type="ECO:0000256" key="3">
    <source>
        <dbReference type="ARBA" id="ARBA00020557"/>
    </source>
</evidence>
<dbReference type="SUPFAM" id="SSF47473">
    <property type="entry name" value="EF-hand"/>
    <property type="match status" value="1"/>
</dbReference>
<comment type="caution">
    <text evidence="24">The sequence shown here is derived from an EMBL/GenBank/DDBJ whole genome shotgun (WGS) entry which is preliminary data.</text>
</comment>
<evidence type="ECO:0000256" key="15">
    <source>
        <dbReference type="ARBA" id="ARBA00023128"/>
    </source>
</evidence>
<dbReference type="AlphaFoldDB" id="A0A835CZ51"/>
<dbReference type="InterPro" id="IPR002048">
    <property type="entry name" value="EF_hand_dom"/>
</dbReference>
<keyword evidence="10" id="KW-0106">Calcium</keyword>
<feature type="compositionally biased region" description="Basic and acidic residues" evidence="20">
    <location>
        <begin position="724"/>
        <end position="740"/>
    </location>
</feature>
<feature type="region of interest" description="Disordered" evidence="20">
    <location>
        <begin position="450"/>
        <end position="478"/>
    </location>
</feature>
<dbReference type="EMBL" id="JACMRX010000001">
    <property type="protein sequence ID" value="KAF7998300.1"/>
    <property type="molecule type" value="Genomic_DNA"/>
</dbReference>
<evidence type="ECO:0000256" key="12">
    <source>
        <dbReference type="ARBA" id="ARBA00022989"/>
    </source>
</evidence>
<feature type="region of interest" description="Disordered" evidence="20">
    <location>
        <begin position="681"/>
        <end position="764"/>
    </location>
</feature>
<evidence type="ECO:0000256" key="8">
    <source>
        <dbReference type="ARBA" id="ARBA00022723"/>
    </source>
</evidence>